<proteinExistence type="predicted"/>
<dbReference type="AlphaFoldDB" id="A0A1X7KNI0"/>
<dbReference type="GO" id="GO:0140359">
    <property type="term" value="F:ABC-type transporter activity"/>
    <property type="evidence" value="ECO:0007669"/>
    <property type="project" value="InterPro"/>
</dbReference>
<dbReference type="Pfam" id="PF23357">
    <property type="entry name" value="DUF7088"/>
    <property type="match status" value="1"/>
</dbReference>
<feature type="transmembrane region" description="Helical" evidence="1">
    <location>
        <begin position="48"/>
        <end position="67"/>
    </location>
</feature>
<dbReference type="OrthoDB" id="9777219at2"/>
<keyword evidence="1" id="KW-0472">Membrane</keyword>
<sequence>MRSIYIKEVASYFNSLIGYLAIAFFLLITGLVVWVFPDTSILSSGYASLSGFFTIAPYLFMFLIPAISMRSIAGEKVDGTFDLLRSRPHTFFDIVLGKYLGIITIGLLAILPTLLYAASVYLLAFPSGNIDIGSIIASYLGLFFLMSSYGAISIFCSSISNNPIVAFLLAVFACFIAFYGFTAISDLPTLGNTTSFIRNLGIQEHYDNISRGVLTLSDFVYFLSLSALFILFTRGHLGRSFTPRKRTLTAYTIAIVVFFTLNSTALLPAAGRIDFTTDKRFTLTETSKDILANLQEDVSITVFLTGKMPSGFERLQTATTDLLTDLKSYAKGRLHFNVIDPLSGNQQEQQAFIQALQERGITPTNISVKTDAGFSQQLVFPSAVVATAEQEITVNLLQQKNAAKPEEALNNSIENLEYAFLSAIHNATQSTPNFIGFTEGHGEPSDLELQDAMQSLMPANQVGRVHLNEVTYASLQQLKVIFIVKPTTPFSEADKYKLDYFIRQGGRVIWAIDQIDASLDYLRKTGSQPVIGRTLNLDDQLFLYGARLNYNLLADLNCSQIPLSMGSVAGQSQIQLAPWYFYPILMPTSTNPILRNLDGIRTEFIGTVDTLETNGIKKEILLSSSPFARTITTPAPISLQMVEEAPDPVKFRTKPMPVAVLLTGKFPHLFENRPTPAGITETAPPLETKDTKMVVIADGDWLINQTNNKDQSPYPLGWDRYTEQQFANKSFMLNMVDYLLNDERFINLRNREVKLQLLDQAKVKAEKTTWQVINVVAPVLLLSIIALCQQLWRRKKYGQIKRVQQ</sequence>
<protein>
    <submittedName>
        <fullName evidence="4">ABC-2 type transport system permease protein</fullName>
    </submittedName>
</protein>
<feature type="transmembrane region" description="Helical" evidence="1">
    <location>
        <begin position="219"/>
        <end position="237"/>
    </location>
</feature>
<feature type="transmembrane region" description="Helical" evidence="1">
    <location>
        <begin position="249"/>
        <end position="270"/>
    </location>
</feature>
<feature type="transmembrane region" description="Helical" evidence="1">
    <location>
        <begin position="770"/>
        <end position="792"/>
    </location>
</feature>
<feature type="domain" description="ABC-type uncharacterised transport system" evidence="2">
    <location>
        <begin position="435"/>
        <end position="735"/>
    </location>
</feature>
<accession>A0A1X7KNI0</accession>
<evidence type="ECO:0000256" key="1">
    <source>
        <dbReference type="SAM" id="Phobius"/>
    </source>
</evidence>
<reference evidence="4 5" key="1">
    <citation type="submission" date="2017-04" db="EMBL/GenBank/DDBJ databases">
        <authorList>
            <person name="Afonso C.L."/>
            <person name="Miller P.J."/>
            <person name="Scott M.A."/>
            <person name="Spackman E."/>
            <person name="Goraichik I."/>
            <person name="Dimitrov K.M."/>
            <person name="Suarez D.L."/>
            <person name="Swayne D.E."/>
        </authorList>
    </citation>
    <scope>NUCLEOTIDE SEQUENCE [LARGE SCALE GENOMIC DNA]</scope>
    <source>
        <strain evidence="4 5">DSM 22418</strain>
    </source>
</reference>
<dbReference type="RefSeq" id="WP_085473727.1">
    <property type="nucleotide sequence ID" value="NZ_FXAU01000006.1"/>
</dbReference>
<dbReference type="Proteomes" id="UP000192980">
    <property type="component" value="Unassembled WGS sequence"/>
</dbReference>
<feature type="transmembrane region" description="Helical" evidence="1">
    <location>
        <begin position="164"/>
        <end position="184"/>
    </location>
</feature>
<gene>
    <name evidence="4" type="ORF">SAMN05660862_3005</name>
</gene>
<dbReference type="STRING" id="561061.SAMN05660862_3005"/>
<feature type="transmembrane region" description="Helical" evidence="1">
    <location>
        <begin position="130"/>
        <end position="152"/>
    </location>
</feature>
<dbReference type="EMBL" id="FXAU01000006">
    <property type="protein sequence ID" value="SMG42275.1"/>
    <property type="molecule type" value="Genomic_DNA"/>
</dbReference>
<keyword evidence="1" id="KW-1133">Transmembrane helix</keyword>
<feature type="transmembrane region" description="Helical" evidence="1">
    <location>
        <begin position="99"/>
        <end position="124"/>
    </location>
</feature>
<dbReference type="Pfam" id="PF09822">
    <property type="entry name" value="ABC_transp_aux"/>
    <property type="match status" value="1"/>
</dbReference>
<evidence type="ECO:0000259" key="3">
    <source>
        <dbReference type="Pfam" id="PF23357"/>
    </source>
</evidence>
<feature type="domain" description="DUF7088" evidence="3">
    <location>
        <begin position="278"/>
        <end position="385"/>
    </location>
</feature>
<dbReference type="Pfam" id="PF12679">
    <property type="entry name" value="ABC2_membrane_2"/>
    <property type="match status" value="1"/>
</dbReference>
<keyword evidence="5" id="KW-1185">Reference proteome</keyword>
<feature type="transmembrane region" description="Helical" evidence="1">
    <location>
        <begin position="12"/>
        <end position="36"/>
    </location>
</feature>
<organism evidence="4 5">
    <name type="scientific">Sphingobacterium psychroaquaticum</name>
    <dbReference type="NCBI Taxonomy" id="561061"/>
    <lineage>
        <taxon>Bacteria</taxon>
        <taxon>Pseudomonadati</taxon>
        <taxon>Bacteroidota</taxon>
        <taxon>Sphingobacteriia</taxon>
        <taxon>Sphingobacteriales</taxon>
        <taxon>Sphingobacteriaceae</taxon>
        <taxon>Sphingobacterium</taxon>
    </lineage>
</organism>
<keyword evidence="1" id="KW-0812">Transmembrane</keyword>
<evidence type="ECO:0000313" key="5">
    <source>
        <dbReference type="Proteomes" id="UP000192980"/>
    </source>
</evidence>
<dbReference type="NCBIfam" id="TIGR03521">
    <property type="entry name" value="GldG"/>
    <property type="match status" value="1"/>
</dbReference>
<dbReference type="InterPro" id="IPR019196">
    <property type="entry name" value="ABC_transp_unknown"/>
</dbReference>
<dbReference type="InterPro" id="IPR019863">
    <property type="entry name" value="Motility-assoc_ABC-rel_GldG"/>
</dbReference>
<dbReference type="GO" id="GO:0005886">
    <property type="term" value="C:plasma membrane"/>
    <property type="evidence" value="ECO:0007669"/>
    <property type="project" value="UniProtKB-SubCell"/>
</dbReference>
<evidence type="ECO:0000259" key="2">
    <source>
        <dbReference type="Pfam" id="PF09822"/>
    </source>
</evidence>
<dbReference type="InterPro" id="IPR055396">
    <property type="entry name" value="DUF7088"/>
</dbReference>
<name>A0A1X7KNI0_9SPHI</name>
<evidence type="ECO:0000313" key="4">
    <source>
        <dbReference type="EMBL" id="SMG42275.1"/>
    </source>
</evidence>